<dbReference type="KEGG" id="tco:Theco_4002"/>
<dbReference type="OrthoDB" id="2500246at2"/>
<gene>
    <name evidence="3" type="ordered locus">Theco_4002</name>
</gene>
<dbReference type="Proteomes" id="UP000010795">
    <property type="component" value="Plasmid pTHECO01"/>
</dbReference>
<evidence type="ECO:0000313" key="4">
    <source>
        <dbReference type="Proteomes" id="UP000010795"/>
    </source>
</evidence>
<dbReference type="EMBL" id="CP003256">
    <property type="protein sequence ID" value="AGA60006.1"/>
    <property type="molecule type" value="Genomic_DNA"/>
</dbReference>
<feature type="transmembrane region" description="Helical" evidence="2">
    <location>
        <begin position="396"/>
        <end position="415"/>
    </location>
</feature>
<evidence type="ECO:0000256" key="2">
    <source>
        <dbReference type="SAM" id="Phobius"/>
    </source>
</evidence>
<dbReference type="AlphaFoldDB" id="L0EJP6"/>
<accession>L0EJP6</accession>
<keyword evidence="2" id="KW-0812">Transmembrane</keyword>
<evidence type="ECO:0000313" key="3">
    <source>
        <dbReference type="EMBL" id="AGA60006.1"/>
    </source>
</evidence>
<feature type="transmembrane region" description="Helical" evidence="2">
    <location>
        <begin position="361"/>
        <end position="384"/>
    </location>
</feature>
<name>L0EJP6_THECK</name>
<feature type="transmembrane region" description="Helical" evidence="2">
    <location>
        <begin position="174"/>
        <end position="193"/>
    </location>
</feature>
<protein>
    <submittedName>
        <fullName evidence="3">Uncharacterized protein</fullName>
    </submittedName>
</protein>
<feature type="region of interest" description="Disordered" evidence="1">
    <location>
        <begin position="860"/>
        <end position="885"/>
    </location>
</feature>
<evidence type="ECO:0000256" key="1">
    <source>
        <dbReference type="SAM" id="MobiDB-lite"/>
    </source>
</evidence>
<feature type="transmembrane region" description="Helical" evidence="2">
    <location>
        <begin position="301"/>
        <end position="323"/>
    </location>
</feature>
<keyword evidence="4" id="KW-1185">Reference proteome</keyword>
<dbReference type="RefSeq" id="WP_015256720.1">
    <property type="nucleotide sequence ID" value="NC_019898.1"/>
</dbReference>
<organism evidence="3 4">
    <name type="scientific">Thermobacillus composti (strain DSM 18247 / JCM 13945 / KWC4)</name>
    <dbReference type="NCBI Taxonomy" id="717605"/>
    <lineage>
        <taxon>Bacteria</taxon>
        <taxon>Bacillati</taxon>
        <taxon>Bacillota</taxon>
        <taxon>Bacilli</taxon>
        <taxon>Bacillales</taxon>
        <taxon>Paenibacillaceae</taxon>
        <taxon>Thermobacillus</taxon>
    </lineage>
</organism>
<keyword evidence="2" id="KW-1133">Transmembrane helix</keyword>
<feature type="transmembrane region" description="Helical" evidence="2">
    <location>
        <begin position="141"/>
        <end position="162"/>
    </location>
</feature>
<dbReference type="eggNOG" id="COG3064">
    <property type="taxonomic scope" value="Bacteria"/>
</dbReference>
<geneLocation type="plasmid" evidence="3 4">
    <name>pTHECO01</name>
</geneLocation>
<keyword evidence="2" id="KW-0472">Membrane</keyword>
<reference evidence="4" key="1">
    <citation type="submission" date="2012-01" db="EMBL/GenBank/DDBJ databases">
        <title>Complete sequence of plasmid of Thermobacillus composti KWC4.</title>
        <authorList>
            <person name="Lucas S."/>
            <person name="Han J."/>
            <person name="Lapidus A."/>
            <person name="Cheng J.-F."/>
            <person name="Goodwin L."/>
            <person name="Pitluck S."/>
            <person name="Peters L."/>
            <person name="Ovchinnikova G."/>
            <person name="Teshima H."/>
            <person name="Detter J.C."/>
            <person name="Han C."/>
            <person name="Tapia R."/>
            <person name="Land M."/>
            <person name="Hauser L."/>
            <person name="Kyrpides N."/>
            <person name="Ivanova N."/>
            <person name="Pagani I."/>
            <person name="Anderson I."/>
            <person name="Woyke T."/>
        </authorList>
    </citation>
    <scope>NUCLEOTIDE SEQUENCE [LARGE SCALE GENOMIC DNA]</scope>
    <source>
        <strain evidence="4">DSM 18247 / JCM 13945 / KWC4</strain>
        <plasmid evidence="4">Plasmid pTHECO01</plasmid>
    </source>
</reference>
<dbReference type="InterPro" id="IPR058112">
    <property type="entry name" value="CD3337_EF1877-like"/>
</dbReference>
<proteinExistence type="predicted"/>
<keyword evidence="3" id="KW-0614">Plasmid</keyword>
<feature type="transmembrane region" description="Helical" evidence="2">
    <location>
        <begin position="329"/>
        <end position="349"/>
    </location>
</feature>
<dbReference type="NCBIfam" id="NF046089">
    <property type="entry name" value="CD3337_EF1877"/>
    <property type="match status" value="1"/>
</dbReference>
<dbReference type="HOGENOM" id="CLU_325685_0_0_9"/>
<sequence length="885" mass="98832">MKRIGKKIKSLSKRKLFVFGMVFVLVGVLLPTVVYAASSIDEMIPSDKNDQAIYNKYGASHYAFETLLPNRSWWQVGAKAEDTIVRTYDHMLSMLFLGNVQVTRFFNFVAREAFEFKIMDQLIDAAEDILKSLTGVNNGDLGSGFWGSLFGILVSITVLYILFQMLKTQFLDGFQTALSFIMALVVCLGFFAYSGTIIKFMNSFVSEVGATMYSGLAKATKLDPDSSKGVTIISEQVWEELVIRPYSMLQFDDPNVRQNDPQLFNEVLASQPFSDAREAALEKAQKKYPSVARERPDEQMIIILFNWIFSITILGLFCFWALATIYFRIKLLVHAIAMGVTLLASLLPGRDAGFSVLRGQFIKLIGLSIMTAGVMFFLDLSLVLGHLVFEVVYPKSGWFMAMFIEAIVVFVVFRYRHEIGKVFSKAAGYIPMPKQPTALATGLKFAAGRALYNYASNKVSSVFNRKEPEGVPARFNPAALSKADQNLNDATTSSLMLRYQREKSAAEQLAAETGEPVQYSPFVQRVNENLKNGTKNPFRGLDKEWKEEKTRLKGIKDDGGDVRQAILSQGVHEGMNDQEVAATMYSNENAIRQAASFMVNRPKQAIDQMNRAKTLNRNRKLQTAVDDFCMIQLFDRYKVEYKQAIDTAAATGEPVKHSDFVKRMDERFKHAGLNTTGKVNETMLKRSGRLSVAPHFSDMKEFNDHKIRLLKANEAFMKASSPREGIPETPKVNTSAPFSNAFILKNMPALPTSNVLERSIPISLTAKPAVVANFDMKNVKLPEQLKSKIEAAKANLGKSVDVSDLRLEIDTKTNTQVVVDLKQKISPEVSTGLKSELDHLRVMNKANSTVSPANEIVKNQVAQKAQTARKQKQLKKLSPSGGDQP</sequence>